<sequence length="246" mass="28860">MSSWKKVEPRRMHKERAQPERRQRLGLLEKKKDYKLRARDFHKKEDELKRLREKAALRNPDEFYHGMISAGTRTARRRDVADAIPARTQEEHALVLHHDANYVSMKRSVEAAKIDRLKSQMHFTALAQVSGGPRRTIFVSDDDERSDIAAGASHDAKRLPGELQTKDRSPAKPVDPAFEAQRLSEQTKVYKELAGRVEREEKLHRLLLTMETERNLMSKGKRQRVKDRDEYTGEPAVYKWRQKRKR</sequence>
<comment type="subcellular location">
    <subcellularLocation>
        <location evidence="1 5">Nucleus</location>
        <location evidence="1 5">Nucleolus</location>
    </subcellularLocation>
</comment>
<comment type="subunit">
    <text evidence="5">Component of the ribosomal small subunit (SSU) processome.</text>
</comment>
<feature type="region of interest" description="Disordered" evidence="6">
    <location>
        <begin position="1"/>
        <end position="27"/>
    </location>
</feature>
<keyword evidence="3 5" id="KW-0698">rRNA processing</keyword>
<comment type="caution">
    <text evidence="7">The sequence shown here is derived from an EMBL/GenBank/DDBJ whole genome shotgun (WGS) entry which is preliminary data.</text>
</comment>
<evidence type="ECO:0000256" key="4">
    <source>
        <dbReference type="ARBA" id="ARBA00023242"/>
    </source>
</evidence>
<evidence type="ECO:0000256" key="6">
    <source>
        <dbReference type="SAM" id="MobiDB-lite"/>
    </source>
</evidence>
<dbReference type="GO" id="GO:0032040">
    <property type="term" value="C:small-subunit processome"/>
    <property type="evidence" value="ECO:0007669"/>
    <property type="project" value="UniProtKB-UniRule"/>
</dbReference>
<comment type="function">
    <text evidence="5">Involved in nucleolar processing of pre-18S ribosomal RNA.</text>
</comment>
<dbReference type="OMA" id="DLKYVVM"/>
<dbReference type="Pfam" id="PF03998">
    <property type="entry name" value="Utp11"/>
    <property type="match status" value="1"/>
</dbReference>
<feature type="region of interest" description="Disordered" evidence="6">
    <location>
        <begin position="149"/>
        <end position="176"/>
    </location>
</feature>
<evidence type="ECO:0000313" key="8">
    <source>
        <dbReference type="Proteomes" id="UP000324585"/>
    </source>
</evidence>
<keyword evidence="8" id="KW-1185">Reference proteome</keyword>
<dbReference type="OrthoDB" id="3982at2759"/>
<name>A0A5J4Z8K8_PORPP</name>
<dbReference type="AlphaFoldDB" id="A0A5J4Z8K8"/>
<dbReference type="PIRSF" id="PIRSF015952">
    <property type="entry name" value="U3snoRNP11"/>
    <property type="match status" value="1"/>
</dbReference>
<evidence type="ECO:0000256" key="2">
    <source>
        <dbReference type="ARBA" id="ARBA00008105"/>
    </source>
</evidence>
<keyword evidence="4 5" id="KW-0539">Nucleus</keyword>
<dbReference type="PANTHER" id="PTHR12838:SF0">
    <property type="entry name" value="U3 SMALL NUCLEOLAR RNA-ASSOCIATED PROTEIN 11-RELATED"/>
    <property type="match status" value="1"/>
</dbReference>
<evidence type="ECO:0000313" key="7">
    <source>
        <dbReference type="EMBL" id="KAA8499440.1"/>
    </source>
</evidence>
<evidence type="ECO:0000256" key="5">
    <source>
        <dbReference type="PIRNR" id="PIRNR015952"/>
    </source>
</evidence>
<reference evidence="8" key="1">
    <citation type="journal article" date="2019" name="Nat. Commun.">
        <title>Expansion of phycobilisome linker gene families in mesophilic red algae.</title>
        <authorList>
            <person name="Lee J."/>
            <person name="Kim D."/>
            <person name="Bhattacharya D."/>
            <person name="Yoon H.S."/>
        </authorList>
    </citation>
    <scope>NUCLEOTIDE SEQUENCE [LARGE SCALE GENOMIC DNA]</scope>
    <source>
        <strain evidence="8">CCMP 1328</strain>
    </source>
</reference>
<gene>
    <name evidence="7" type="ORF">FVE85_7025</name>
</gene>
<organism evidence="7 8">
    <name type="scientific">Porphyridium purpureum</name>
    <name type="common">Red alga</name>
    <name type="synonym">Porphyridium cruentum</name>
    <dbReference type="NCBI Taxonomy" id="35688"/>
    <lineage>
        <taxon>Eukaryota</taxon>
        <taxon>Rhodophyta</taxon>
        <taxon>Bangiophyceae</taxon>
        <taxon>Porphyridiales</taxon>
        <taxon>Porphyridiaceae</taxon>
        <taxon>Porphyridium</taxon>
    </lineage>
</organism>
<evidence type="ECO:0000256" key="1">
    <source>
        <dbReference type="ARBA" id="ARBA00004604"/>
    </source>
</evidence>
<dbReference type="Proteomes" id="UP000324585">
    <property type="component" value="Unassembled WGS sequence"/>
</dbReference>
<dbReference type="EMBL" id="VRMN01000001">
    <property type="protein sequence ID" value="KAA8499440.1"/>
    <property type="molecule type" value="Genomic_DNA"/>
</dbReference>
<accession>A0A5J4Z8K8</accession>
<feature type="compositionally biased region" description="Basic and acidic residues" evidence="6">
    <location>
        <begin position="154"/>
        <end position="170"/>
    </location>
</feature>
<dbReference type="PANTHER" id="PTHR12838">
    <property type="entry name" value="U3 SMALL NUCLEOLAR RNA-ASSOCIATED PROTEIN 11"/>
    <property type="match status" value="1"/>
</dbReference>
<dbReference type="GO" id="GO:0006364">
    <property type="term" value="P:rRNA processing"/>
    <property type="evidence" value="ECO:0007669"/>
    <property type="project" value="UniProtKB-UniRule"/>
</dbReference>
<protein>
    <recommendedName>
        <fullName evidence="5">U3 small nucleolar RNA-associated protein 11</fullName>
        <shortName evidence="5">U3 snoRNA-associated protein 11</shortName>
    </recommendedName>
</protein>
<dbReference type="InterPro" id="IPR007144">
    <property type="entry name" value="SSU_processome_Utp11"/>
</dbReference>
<evidence type="ECO:0000256" key="3">
    <source>
        <dbReference type="ARBA" id="ARBA00022552"/>
    </source>
</evidence>
<proteinExistence type="inferred from homology"/>
<comment type="similarity">
    <text evidence="2 5">Belongs to the UTP11 family.</text>
</comment>